<keyword evidence="1" id="KW-0472">Membrane</keyword>
<proteinExistence type="predicted"/>
<accession>A0A1A9F057</accession>
<dbReference type="STRING" id="1821621.A8C75_12055"/>
<dbReference type="EMBL" id="CP015839">
    <property type="protein sequence ID" value="ANG63133.1"/>
    <property type="molecule type" value="Genomic_DNA"/>
</dbReference>
<feature type="transmembrane region" description="Helical" evidence="1">
    <location>
        <begin position="6"/>
        <end position="30"/>
    </location>
</feature>
<evidence type="ECO:0000313" key="2">
    <source>
        <dbReference type="EMBL" id="ANG63133.1"/>
    </source>
</evidence>
<sequence length="166" mass="18513">MVMDSEIAISIIAGASAIGGAFISSIFSYFKELSNKSHHRKVLLREKFEEMSYMIISAQEWIGNVINAKDISELNTMPPVDSRRAVVLAHIYFPKMREPTQNLLNAAVEFQHMLIDNHEFVHGKSVGVQAAHKNAAAYKSAAESYFNAIAMIDKATIKYASRYSKA</sequence>
<name>A0A1A9F057_9GAMM</name>
<evidence type="ECO:0000313" key="3">
    <source>
        <dbReference type="Proteomes" id="UP000078070"/>
    </source>
</evidence>
<dbReference type="Proteomes" id="UP000078070">
    <property type="component" value="Chromosome"/>
</dbReference>
<reference evidence="3" key="1">
    <citation type="submission" date="2016-05" db="EMBL/GenBank/DDBJ databases">
        <authorList>
            <person name="Baek K."/>
            <person name="Yang S.-J."/>
        </authorList>
    </citation>
    <scope>NUCLEOTIDE SEQUENCE [LARGE SCALE GENOMIC DNA]</scope>
    <source>
        <strain evidence="3">ST58-10</strain>
    </source>
</reference>
<keyword evidence="1" id="KW-0812">Transmembrane</keyword>
<reference evidence="2 3" key="2">
    <citation type="journal article" date="2018" name="Int. J. Syst. Evol. Microbiol.">
        <title>Marinobacterium aestuarii sp. nov., a benzene-degrading marine bacterium isolated from estuary sediment.</title>
        <authorList>
            <person name="Bae S.S."/>
            <person name="Jung J."/>
            <person name="Chung D."/>
            <person name="Baek K."/>
        </authorList>
    </citation>
    <scope>NUCLEOTIDE SEQUENCE [LARGE SCALE GENOMIC DNA]</scope>
    <source>
        <strain evidence="2 3">ST58-10</strain>
    </source>
</reference>
<dbReference type="AlphaFoldDB" id="A0A1A9F057"/>
<gene>
    <name evidence="2" type="ORF">A8C75_12055</name>
</gene>
<keyword evidence="3" id="KW-1185">Reference proteome</keyword>
<evidence type="ECO:0000256" key="1">
    <source>
        <dbReference type="SAM" id="Phobius"/>
    </source>
</evidence>
<keyword evidence="1" id="KW-1133">Transmembrane helix</keyword>
<protein>
    <submittedName>
        <fullName evidence="2">Uncharacterized protein</fullName>
    </submittedName>
</protein>
<organism evidence="2 3">
    <name type="scientific">Marinobacterium aestuarii</name>
    <dbReference type="NCBI Taxonomy" id="1821621"/>
    <lineage>
        <taxon>Bacteria</taxon>
        <taxon>Pseudomonadati</taxon>
        <taxon>Pseudomonadota</taxon>
        <taxon>Gammaproteobacteria</taxon>
        <taxon>Oceanospirillales</taxon>
        <taxon>Oceanospirillaceae</taxon>
        <taxon>Marinobacterium</taxon>
    </lineage>
</organism>
<dbReference type="KEGG" id="mars:A8C75_12055"/>